<reference evidence="1" key="1">
    <citation type="journal article" date="2009" name="Rice">
        <title>De Novo Next Generation Sequencing of Plant Genomes.</title>
        <authorList>
            <person name="Rounsley S."/>
            <person name="Marri P.R."/>
            <person name="Yu Y."/>
            <person name="He R."/>
            <person name="Sisneros N."/>
            <person name="Goicoechea J.L."/>
            <person name="Lee S.J."/>
            <person name="Angelova A."/>
            <person name="Kudrna D."/>
            <person name="Luo M."/>
            <person name="Affourtit J."/>
            <person name="Desany B."/>
            <person name="Knight J."/>
            <person name="Niazi F."/>
            <person name="Egholm M."/>
            <person name="Wing R.A."/>
        </authorList>
    </citation>
    <scope>NUCLEOTIDE SEQUENCE [LARGE SCALE GENOMIC DNA]</scope>
    <source>
        <strain evidence="1">cv. IRGC 105608</strain>
    </source>
</reference>
<proteinExistence type="predicted"/>
<protein>
    <submittedName>
        <fullName evidence="1">Uncharacterized protein</fullName>
    </submittedName>
</protein>
<dbReference type="HOGENOM" id="CLU_1985272_0_0_1"/>
<accession>A0A0D3FAT6</accession>
<dbReference type="Gramene" id="OBART02G33500.1">
    <property type="protein sequence ID" value="OBART02G33500.1"/>
    <property type="gene ID" value="OBART02G33500"/>
</dbReference>
<sequence length="141" mass="14679">MMVAAGPPNNESSGGDGNNKVIATVGTMAVSSANGDGQIQRPMASFDIPQPDLATTLMGWQAHSWQWQLRGVCNDGGLSTVVEATSSGDGKLISSGAFMSTANCNGTTYFGSSWLDPPFLRPDLVTALTRVPWMVIVGLGT</sequence>
<keyword evidence="2" id="KW-1185">Reference proteome</keyword>
<name>A0A0D3FAT6_9ORYZ</name>
<dbReference type="EnsemblPlants" id="OBART02G33500.1">
    <property type="protein sequence ID" value="OBART02G33500.1"/>
    <property type="gene ID" value="OBART02G33500"/>
</dbReference>
<reference evidence="1" key="2">
    <citation type="submission" date="2015-03" db="UniProtKB">
        <authorList>
            <consortium name="EnsemblPlants"/>
        </authorList>
    </citation>
    <scope>IDENTIFICATION</scope>
</reference>
<evidence type="ECO:0000313" key="2">
    <source>
        <dbReference type="Proteomes" id="UP000026960"/>
    </source>
</evidence>
<dbReference type="PaxDb" id="65489-OBART02G33500.1"/>
<dbReference type="AlphaFoldDB" id="A0A0D3FAT6"/>
<evidence type="ECO:0000313" key="1">
    <source>
        <dbReference type="EnsemblPlants" id="OBART02G33500.1"/>
    </source>
</evidence>
<organism evidence="1">
    <name type="scientific">Oryza barthii</name>
    <dbReference type="NCBI Taxonomy" id="65489"/>
    <lineage>
        <taxon>Eukaryota</taxon>
        <taxon>Viridiplantae</taxon>
        <taxon>Streptophyta</taxon>
        <taxon>Embryophyta</taxon>
        <taxon>Tracheophyta</taxon>
        <taxon>Spermatophyta</taxon>
        <taxon>Magnoliopsida</taxon>
        <taxon>Liliopsida</taxon>
        <taxon>Poales</taxon>
        <taxon>Poaceae</taxon>
        <taxon>BOP clade</taxon>
        <taxon>Oryzoideae</taxon>
        <taxon>Oryzeae</taxon>
        <taxon>Oryzinae</taxon>
        <taxon>Oryza</taxon>
    </lineage>
</organism>
<dbReference type="Proteomes" id="UP000026960">
    <property type="component" value="Chromosome 2"/>
</dbReference>